<protein>
    <submittedName>
        <fullName evidence="1">9314_t:CDS:1</fullName>
    </submittedName>
</protein>
<keyword evidence="2" id="KW-1185">Reference proteome</keyword>
<comment type="caution">
    <text evidence="1">The sequence shown here is derived from an EMBL/GenBank/DDBJ whole genome shotgun (WGS) entry which is preliminary data.</text>
</comment>
<organism evidence="1 2">
    <name type="scientific">Funneliformis caledonium</name>
    <dbReference type="NCBI Taxonomy" id="1117310"/>
    <lineage>
        <taxon>Eukaryota</taxon>
        <taxon>Fungi</taxon>
        <taxon>Fungi incertae sedis</taxon>
        <taxon>Mucoromycota</taxon>
        <taxon>Glomeromycotina</taxon>
        <taxon>Glomeromycetes</taxon>
        <taxon>Glomerales</taxon>
        <taxon>Glomeraceae</taxon>
        <taxon>Funneliformis</taxon>
    </lineage>
</organism>
<feature type="non-terminal residue" evidence="1">
    <location>
        <position position="1"/>
    </location>
</feature>
<feature type="non-terminal residue" evidence="1">
    <location>
        <position position="86"/>
    </location>
</feature>
<dbReference type="AlphaFoldDB" id="A0A9N9P192"/>
<proteinExistence type="predicted"/>
<sequence>DMPLSSSETIVQALLEVMICGFNRSVLYYVINSLSPFSMEVPVHASKYRKKFEMEYIRHFYIVKKIGPLNISNNDITKLPFVFAND</sequence>
<name>A0A9N9P192_9GLOM</name>
<evidence type="ECO:0000313" key="2">
    <source>
        <dbReference type="Proteomes" id="UP000789570"/>
    </source>
</evidence>
<dbReference type="Proteomes" id="UP000789570">
    <property type="component" value="Unassembled WGS sequence"/>
</dbReference>
<gene>
    <name evidence="1" type="ORF">FCALED_LOCUS17782</name>
</gene>
<reference evidence="1" key="1">
    <citation type="submission" date="2021-06" db="EMBL/GenBank/DDBJ databases">
        <authorList>
            <person name="Kallberg Y."/>
            <person name="Tangrot J."/>
            <person name="Rosling A."/>
        </authorList>
    </citation>
    <scope>NUCLEOTIDE SEQUENCE</scope>
    <source>
        <strain evidence="1">UK204</strain>
    </source>
</reference>
<evidence type="ECO:0000313" key="1">
    <source>
        <dbReference type="EMBL" id="CAG8775175.1"/>
    </source>
</evidence>
<accession>A0A9N9P192</accession>
<dbReference type="EMBL" id="CAJVPQ010029584">
    <property type="protein sequence ID" value="CAG8775175.1"/>
    <property type="molecule type" value="Genomic_DNA"/>
</dbReference>